<evidence type="ECO:0000259" key="1">
    <source>
        <dbReference type="Pfam" id="PF14291"/>
    </source>
</evidence>
<dbReference type="EMBL" id="GGMR01020473">
    <property type="protein sequence ID" value="MBY33092.1"/>
    <property type="molecule type" value="Transcribed_RNA"/>
</dbReference>
<dbReference type="PANTHER" id="PTHR45749">
    <property type="match status" value="1"/>
</dbReference>
<feature type="domain" description="DUF4371" evidence="1">
    <location>
        <begin position="279"/>
        <end position="453"/>
    </location>
</feature>
<dbReference type="InterPro" id="IPR012337">
    <property type="entry name" value="RNaseH-like_sf"/>
</dbReference>
<accession>A0A2S2PUC6</accession>
<dbReference type="AlphaFoldDB" id="A0A2S2PUC6"/>
<dbReference type="GO" id="GO:0016301">
    <property type="term" value="F:kinase activity"/>
    <property type="evidence" value="ECO:0007669"/>
    <property type="project" value="UniProtKB-KW"/>
</dbReference>
<reference evidence="2" key="1">
    <citation type="submission" date="2018-04" db="EMBL/GenBank/DDBJ databases">
        <title>Transcriptome of Schizaphis graminum biotype I.</title>
        <authorList>
            <person name="Scully E.D."/>
            <person name="Geib S.M."/>
            <person name="Palmer N.A."/>
            <person name="Koch K."/>
            <person name="Bradshaw J."/>
            <person name="Heng-Moss T."/>
            <person name="Sarath G."/>
        </authorList>
    </citation>
    <scope>NUCLEOTIDE SEQUENCE</scope>
</reference>
<sequence length="575" mass="65779">MFSNFQCMVLMFYRIKKKNVTFGGSRKRQLSKPIDFFFTKKSKESTDNDIIQPTEINANAGELSTISTTNPTEIEKIENQTINIDSAFDYDIGRYFGKNIKLNDFTKFQLLENPWFPSNTYNFPFSLHSKGGRDVKRFVGLHHLKAHHWLVLSDLHRGLYCKYCVLFSGEYGSHQSGSQLGKLVKKPLTSFAKLYGKDGYLTTHENSKYHKDAVSAGKDFLITYHAPQLEVINQVNSQRLAQAQENRSRLRPIIETIILCGRQNIPLRGHRDDGYVLDQNIKTIESSESVSSAKNDGNFRELLRFRVAAGDTKLENHLKNASANATYIGKNTQNELINACGEEVLQNLIEKVHQSRWFSIIFDETTDAAHREQMSISLRYVHNKTIREDFISFVDCYESIRSEDIEGEERRLSGKVLGHIVIDFCKKYTFELEKKCVGIGTDNCAVMSSEINGAVQEIRKVASYAKRCPCMNHSLNNSLKRSNNILACQNTINKMKEIIAFSNSSAKITNVFRTLLGRSFSGLCETRWQEKHDGTIQFCTYLPEICEGLEKNHPLDSFSRYFNKSTLTSKYSNFQ</sequence>
<organism evidence="2">
    <name type="scientific">Schizaphis graminum</name>
    <name type="common">Green bug aphid</name>
    <dbReference type="NCBI Taxonomy" id="13262"/>
    <lineage>
        <taxon>Eukaryota</taxon>
        <taxon>Metazoa</taxon>
        <taxon>Ecdysozoa</taxon>
        <taxon>Arthropoda</taxon>
        <taxon>Hexapoda</taxon>
        <taxon>Insecta</taxon>
        <taxon>Pterygota</taxon>
        <taxon>Neoptera</taxon>
        <taxon>Paraneoptera</taxon>
        <taxon>Hemiptera</taxon>
        <taxon>Sternorrhyncha</taxon>
        <taxon>Aphidomorpha</taxon>
        <taxon>Aphidoidea</taxon>
        <taxon>Aphididae</taxon>
        <taxon>Aphidini</taxon>
        <taxon>Schizaphis</taxon>
    </lineage>
</organism>
<name>A0A2S2PUC6_SCHGA</name>
<dbReference type="Pfam" id="PF14291">
    <property type="entry name" value="DUF4371"/>
    <property type="match status" value="1"/>
</dbReference>
<dbReference type="SUPFAM" id="SSF53098">
    <property type="entry name" value="Ribonuclease H-like"/>
    <property type="match status" value="1"/>
</dbReference>
<keyword evidence="2" id="KW-0418">Kinase</keyword>
<gene>
    <name evidence="2" type="primary">PRKRIR_16</name>
    <name evidence="2" type="ORF">g.134884</name>
</gene>
<evidence type="ECO:0000313" key="2">
    <source>
        <dbReference type="EMBL" id="MBY33092.1"/>
    </source>
</evidence>
<keyword evidence="2" id="KW-0808">Transferase</keyword>
<dbReference type="InterPro" id="IPR025398">
    <property type="entry name" value="DUF4371"/>
</dbReference>
<protein>
    <submittedName>
        <fullName evidence="2">Repressor of the inhibitor of the protein kinase</fullName>
    </submittedName>
</protein>
<dbReference type="PANTHER" id="PTHR45749:SF21">
    <property type="entry name" value="DUF4371 DOMAIN-CONTAINING PROTEIN"/>
    <property type="match status" value="1"/>
</dbReference>
<proteinExistence type="predicted"/>